<gene>
    <name evidence="1" type="ORF">P8627_14250</name>
</gene>
<dbReference type="EMBL" id="CP122537">
    <property type="protein sequence ID" value="WGH78179.1"/>
    <property type="molecule type" value="Genomic_DNA"/>
</dbReference>
<evidence type="ECO:0000313" key="1">
    <source>
        <dbReference type="EMBL" id="WGH78179.1"/>
    </source>
</evidence>
<proteinExistence type="predicted"/>
<keyword evidence="2" id="KW-1185">Reference proteome</keyword>
<sequence>MRGRAVHHVRTDHIGRPVFATDDGGLVVWEASYLPFCGVHVSTGDTLDLRLSGA</sequence>
<protein>
    <submittedName>
        <fullName evidence="1">Uncharacterized protein</fullName>
    </submittedName>
</protein>
<evidence type="ECO:0000313" key="2">
    <source>
        <dbReference type="Proteomes" id="UP001243420"/>
    </source>
</evidence>
<organism evidence="1 2">
    <name type="scientific">Jannaschia ovalis</name>
    <dbReference type="NCBI Taxonomy" id="3038773"/>
    <lineage>
        <taxon>Bacteria</taxon>
        <taxon>Pseudomonadati</taxon>
        <taxon>Pseudomonadota</taxon>
        <taxon>Alphaproteobacteria</taxon>
        <taxon>Rhodobacterales</taxon>
        <taxon>Roseobacteraceae</taxon>
        <taxon>Jannaschia</taxon>
    </lineage>
</organism>
<reference evidence="1 2" key="1">
    <citation type="submission" date="2023-04" db="EMBL/GenBank/DDBJ databases">
        <title>Jannaschia ovalis sp. nov., a marine bacterium isolated from sea tidal flat.</title>
        <authorList>
            <person name="Kwon D.Y."/>
            <person name="Kim J.-J."/>
        </authorList>
    </citation>
    <scope>NUCLEOTIDE SEQUENCE [LARGE SCALE GENOMIC DNA]</scope>
    <source>
        <strain evidence="1 2">GRR-S6-38</strain>
    </source>
</reference>
<accession>A0ABY8LDC7</accession>
<name>A0ABY8LDC7_9RHOB</name>
<dbReference type="Gene3D" id="2.180.10.10">
    <property type="entry name" value="RHS repeat-associated core"/>
    <property type="match status" value="1"/>
</dbReference>
<dbReference type="RefSeq" id="WP_279964892.1">
    <property type="nucleotide sequence ID" value="NZ_CP122537.1"/>
</dbReference>
<dbReference type="Proteomes" id="UP001243420">
    <property type="component" value="Chromosome"/>
</dbReference>